<dbReference type="AlphaFoldDB" id="A0A438KPX2"/>
<feature type="domain" description="Reverse transcriptase/retrotransposon-derived protein RNase H-like" evidence="2">
    <location>
        <begin position="46"/>
        <end position="125"/>
    </location>
</feature>
<reference evidence="4 5" key="1">
    <citation type="journal article" date="2018" name="PLoS Genet.">
        <title>Population sequencing reveals clonal diversity and ancestral inbreeding in the grapevine cultivar Chardonnay.</title>
        <authorList>
            <person name="Roach M.J."/>
            <person name="Johnson D.L."/>
            <person name="Bohlmann J."/>
            <person name="van Vuuren H.J."/>
            <person name="Jones S.J."/>
            <person name="Pretorius I.S."/>
            <person name="Schmidt S.A."/>
            <person name="Borneman A.R."/>
        </authorList>
    </citation>
    <scope>NUCLEOTIDE SEQUENCE [LARGE SCALE GENOMIC DNA]</scope>
    <source>
        <strain evidence="5">cv. Chardonnay</strain>
        <tissue evidence="4">Leaf</tissue>
    </source>
</reference>
<accession>A0A438KPX2</accession>
<evidence type="ECO:0000313" key="4">
    <source>
        <dbReference type="EMBL" id="RVX23253.1"/>
    </source>
</evidence>
<dbReference type="FunFam" id="1.10.340.70:FF:000001">
    <property type="entry name" value="Retrovirus-related Pol polyprotein from transposon gypsy-like Protein"/>
    <property type="match status" value="1"/>
</dbReference>
<dbReference type="GO" id="GO:0003824">
    <property type="term" value="F:catalytic activity"/>
    <property type="evidence" value="ECO:0007669"/>
    <property type="project" value="UniProtKB-KW"/>
</dbReference>
<protein>
    <submittedName>
        <fullName evidence="4">Retrovirus-related Pol polyprotein from transposon 17.6</fullName>
    </submittedName>
</protein>
<dbReference type="Pfam" id="PF17919">
    <property type="entry name" value="RT_RNaseH_2"/>
    <property type="match status" value="1"/>
</dbReference>
<evidence type="ECO:0000259" key="2">
    <source>
        <dbReference type="Pfam" id="PF17919"/>
    </source>
</evidence>
<keyword evidence="1" id="KW-0511">Multifunctional enzyme</keyword>
<feature type="domain" description="Integrase zinc-binding" evidence="3">
    <location>
        <begin position="183"/>
        <end position="232"/>
    </location>
</feature>
<evidence type="ECO:0000313" key="5">
    <source>
        <dbReference type="Proteomes" id="UP000288805"/>
    </source>
</evidence>
<dbReference type="Pfam" id="PF17921">
    <property type="entry name" value="Integrase_H2C2"/>
    <property type="match status" value="1"/>
</dbReference>
<dbReference type="InterPro" id="IPR041577">
    <property type="entry name" value="RT_RNaseH_2"/>
</dbReference>
<organism evidence="4 5">
    <name type="scientific">Vitis vinifera</name>
    <name type="common">Grape</name>
    <dbReference type="NCBI Taxonomy" id="29760"/>
    <lineage>
        <taxon>Eukaryota</taxon>
        <taxon>Viridiplantae</taxon>
        <taxon>Streptophyta</taxon>
        <taxon>Embryophyta</taxon>
        <taxon>Tracheophyta</taxon>
        <taxon>Spermatophyta</taxon>
        <taxon>Magnoliopsida</taxon>
        <taxon>eudicotyledons</taxon>
        <taxon>Gunneridae</taxon>
        <taxon>Pentapetalae</taxon>
        <taxon>rosids</taxon>
        <taxon>Vitales</taxon>
        <taxon>Vitaceae</taxon>
        <taxon>Viteae</taxon>
        <taxon>Vitis</taxon>
    </lineage>
</organism>
<dbReference type="InterPro" id="IPR043502">
    <property type="entry name" value="DNA/RNA_pol_sf"/>
</dbReference>
<dbReference type="PANTHER" id="PTHR37984:SF5">
    <property type="entry name" value="PROTEIN NYNRIN-LIKE"/>
    <property type="match status" value="1"/>
</dbReference>
<dbReference type="Proteomes" id="UP000288805">
    <property type="component" value="Unassembled WGS sequence"/>
</dbReference>
<proteinExistence type="predicted"/>
<dbReference type="InterPro" id="IPR050951">
    <property type="entry name" value="Retrovirus_Pol_polyprotein"/>
</dbReference>
<evidence type="ECO:0000256" key="1">
    <source>
        <dbReference type="ARBA" id="ARBA00023268"/>
    </source>
</evidence>
<dbReference type="InterPro" id="IPR041588">
    <property type="entry name" value="Integrase_H2C2"/>
</dbReference>
<name>A0A438KPX2_VITVI</name>
<sequence>MGHKINAGLIRMDEGKAQVIKEWSVFSKLTELWSFLDLANYYRSMKCQMAFEGLKKAISTEPVLRLPYLDLPFEVQTNASNRALGGVLVQEGHPMTFESRKLNSVKHNTMVDALSRKAMIAYITTLSKVISAFNERIKQVLEHDAAYGRLRQQVKEGVIKRYWIEGDLLVAKGEKWYVPIGGLRRELLQETHDAKWASHSGEERTLALLAKSDYWPKMGEDVQAYVKSCLVC</sequence>
<evidence type="ECO:0000259" key="3">
    <source>
        <dbReference type="Pfam" id="PF17921"/>
    </source>
</evidence>
<dbReference type="EMBL" id="QGNW01000001">
    <property type="protein sequence ID" value="RVX23253.1"/>
    <property type="molecule type" value="Genomic_DNA"/>
</dbReference>
<dbReference type="Gene3D" id="1.10.340.70">
    <property type="match status" value="1"/>
</dbReference>
<dbReference type="SUPFAM" id="SSF56672">
    <property type="entry name" value="DNA/RNA polymerases"/>
    <property type="match status" value="1"/>
</dbReference>
<dbReference type="PANTHER" id="PTHR37984">
    <property type="entry name" value="PROTEIN CBG26694"/>
    <property type="match status" value="1"/>
</dbReference>
<comment type="caution">
    <text evidence="4">The sequence shown here is derived from an EMBL/GenBank/DDBJ whole genome shotgun (WGS) entry which is preliminary data.</text>
</comment>
<gene>
    <name evidence="4" type="primary">pol_1174</name>
    <name evidence="4" type="ORF">CK203_000013</name>
</gene>